<keyword evidence="3" id="KW-1185">Reference proteome</keyword>
<proteinExistence type="predicted"/>
<feature type="compositionally biased region" description="Basic and acidic residues" evidence="1">
    <location>
        <begin position="32"/>
        <end position="49"/>
    </location>
</feature>
<feature type="compositionally biased region" description="Low complexity" evidence="1">
    <location>
        <begin position="280"/>
        <end position="303"/>
    </location>
</feature>
<evidence type="ECO:0000313" key="3">
    <source>
        <dbReference type="Proteomes" id="UP000032180"/>
    </source>
</evidence>
<sequence length="650" mass="69758">MRQSASIHAPAAAEASPSHRRIAGPQPLPIHLAEKGNKENNPSQDRHNILDCPTLCEYKGRGATSKKRKAKPAAGGFNLRKSIAWNPAFFTEQGVLDNTELSMLSGSSQLKSPASGCSSSTFSPLSRFGKSGNTSVLKEVGENSRGKFPAKYLSTENKGRKLFASSIASGQDERKAPVKKVPNSSAAAQILRIPKKSQPSLPVVSRTRSTSSVTNVPKPTTKPATVKSKHIHKVEGPLLKSKTEKPSVTKSSQPTIGKDMVPTLNATCGEANGSGKCRTSSPVSQDNPSSSVVVPSPISTKPSALRMPSPSLGFFAQGKAYVSHSDSAKINPERCFSGNIPSLVKPPRYKQPLDLKSRFHLSKQLPTNVSDASNLHVQSVNNDSTTKVSVSSFPGLLDANDCSEKQSLSKSSIPFSSIESVEDSCFLKVIPSSSESTIGSKLTASFKLDSNDSNIDGEMELMDDALAAKEAPRLHEGAEWDHDCRSTECSPMNLPSPCVDQEAQSASLIEKTDTADGIIKSHHSLTEEIRPVLSEEQDTEDRIEFDTNKLSSSEGVSNIGTNNSVHKSRTNTISKDHLKNLVPFTEEWLAVVEAFGEEVLEKKSGAVQNSPTDKTAPEPSPWSPVKRKAQDVGPFACTKYSKTVLSSNTP</sequence>
<name>A0A0D9XXB4_9ORYZ</name>
<dbReference type="EnsemblPlants" id="LPERR12G03960.1">
    <property type="protein sequence ID" value="LPERR12G03960.1"/>
    <property type="gene ID" value="LPERR12G03960"/>
</dbReference>
<dbReference type="PANTHER" id="PTHR33737:SF2">
    <property type="entry name" value="OS12G0102700 PROTEIN"/>
    <property type="match status" value="1"/>
</dbReference>
<dbReference type="GO" id="GO:0008017">
    <property type="term" value="F:microtubule binding"/>
    <property type="evidence" value="ECO:0007669"/>
    <property type="project" value="InterPro"/>
</dbReference>
<dbReference type="AlphaFoldDB" id="A0A0D9XXB4"/>
<feature type="region of interest" description="Disordered" evidence="1">
    <location>
        <begin position="603"/>
        <end position="630"/>
    </location>
</feature>
<reference evidence="3" key="2">
    <citation type="submission" date="2013-12" db="EMBL/GenBank/DDBJ databases">
        <authorList>
            <person name="Yu Y."/>
            <person name="Lee S."/>
            <person name="de Baynast K."/>
            <person name="Wissotski M."/>
            <person name="Liu L."/>
            <person name="Talag J."/>
            <person name="Goicoechea J."/>
            <person name="Angelova A."/>
            <person name="Jetty R."/>
            <person name="Kudrna D."/>
            <person name="Golser W."/>
            <person name="Rivera L."/>
            <person name="Zhang J."/>
            <person name="Wing R."/>
        </authorList>
    </citation>
    <scope>NUCLEOTIDE SEQUENCE</scope>
</reference>
<feature type="region of interest" description="Disordered" evidence="1">
    <location>
        <begin position="164"/>
        <end position="306"/>
    </location>
</feature>
<reference evidence="2 3" key="1">
    <citation type="submission" date="2012-08" db="EMBL/GenBank/DDBJ databases">
        <title>Oryza genome evolution.</title>
        <authorList>
            <person name="Wing R.A."/>
        </authorList>
    </citation>
    <scope>NUCLEOTIDE SEQUENCE</scope>
</reference>
<dbReference type="Proteomes" id="UP000032180">
    <property type="component" value="Chromosome 12"/>
</dbReference>
<dbReference type="HOGENOM" id="CLU_013646_0_0_1"/>
<dbReference type="Gramene" id="LPERR12G03960.1">
    <property type="protein sequence ID" value="LPERR12G03960.1"/>
    <property type="gene ID" value="LPERR12G03960"/>
</dbReference>
<reference evidence="2" key="3">
    <citation type="submission" date="2015-04" db="UniProtKB">
        <authorList>
            <consortium name="EnsemblPlants"/>
        </authorList>
    </citation>
    <scope>IDENTIFICATION</scope>
</reference>
<accession>A0A0D9XXB4</accession>
<dbReference type="PANTHER" id="PTHR33737">
    <property type="entry name" value="OS05G0121800 PROTEIN"/>
    <property type="match status" value="1"/>
</dbReference>
<evidence type="ECO:0000313" key="2">
    <source>
        <dbReference type="EnsemblPlants" id="LPERR12G03960.1"/>
    </source>
</evidence>
<organism evidence="2 3">
    <name type="scientific">Leersia perrieri</name>
    <dbReference type="NCBI Taxonomy" id="77586"/>
    <lineage>
        <taxon>Eukaryota</taxon>
        <taxon>Viridiplantae</taxon>
        <taxon>Streptophyta</taxon>
        <taxon>Embryophyta</taxon>
        <taxon>Tracheophyta</taxon>
        <taxon>Spermatophyta</taxon>
        <taxon>Magnoliopsida</taxon>
        <taxon>Liliopsida</taxon>
        <taxon>Poales</taxon>
        <taxon>Poaceae</taxon>
        <taxon>BOP clade</taxon>
        <taxon>Oryzoideae</taxon>
        <taxon>Oryzeae</taxon>
        <taxon>Oryzinae</taxon>
        <taxon>Leersia</taxon>
    </lineage>
</organism>
<dbReference type="InterPro" id="IPR045882">
    <property type="entry name" value="GPT1/2"/>
</dbReference>
<feature type="compositionally biased region" description="Low complexity" evidence="1">
    <location>
        <begin position="203"/>
        <end position="214"/>
    </location>
</feature>
<feature type="compositionally biased region" description="Low complexity" evidence="1">
    <location>
        <begin position="1"/>
        <end position="16"/>
    </location>
</feature>
<dbReference type="eggNOG" id="ENOG502S3UH">
    <property type="taxonomic scope" value="Eukaryota"/>
</dbReference>
<feature type="region of interest" description="Disordered" evidence="1">
    <location>
        <begin position="1"/>
        <end position="49"/>
    </location>
</feature>
<protein>
    <submittedName>
        <fullName evidence="2">Uncharacterized protein</fullName>
    </submittedName>
</protein>
<evidence type="ECO:0000256" key="1">
    <source>
        <dbReference type="SAM" id="MobiDB-lite"/>
    </source>
</evidence>